<evidence type="ECO:0008006" key="4">
    <source>
        <dbReference type="Google" id="ProtNLM"/>
    </source>
</evidence>
<feature type="transmembrane region" description="Helical" evidence="1">
    <location>
        <begin position="98"/>
        <end position="116"/>
    </location>
</feature>
<proteinExistence type="predicted"/>
<protein>
    <recommendedName>
        <fullName evidence="4">DoxX family protein</fullName>
    </recommendedName>
</protein>
<feature type="transmembrane region" description="Helical" evidence="1">
    <location>
        <begin position="128"/>
        <end position="150"/>
    </location>
</feature>
<keyword evidence="1" id="KW-0812">Transmembrane</keyword>
<reference evidence="2 3" key="1">
    <citation type="journal article" date="2016" name="Nat. Commun.">
        <title>Thousands of microbial genomes shed light on interconnected biogeochemical processes in an aquifer system.</title>
        <authorList>
            <person name="Anantharaman K."/>
            <person name="Brown C.T."/>
            <person name="Hug L.A."/>
            <person name="Sharon I."/>
            <person name="Castelle C.J."/>
            <person name="Probst A.J."/>
            <person name="Thomas B.C."/>
            <person name="Singh A."/>
            <person name="Wilkins M.J."/>
            <person name="Karaoz U."/>
            <person name="Brodie E.L."/>
            <person name="Williams K.H."/>
            <person name="Hubbard S.S."/>
            <person name="Banfield J.F."/>
        </authorList>
    </citation>
    <scope>NUCLEOTIDE SEQUENCE [LARGE SCALE GENOMIC DNA]</scope>
</reference>
<organism evidence="2 3">
    <name type="scientific">Candidatus Ryanbacteria bacterium RIFCSPHIGHO2_01_45_13</name>
    <dbReference type="NCBI Taxonomy" id="1802112"/>
    <lineage>
        <taxon>Bacteria</taxon>
        <taxon>Candidatus Ryaniibacteriota</taxon>
    </lineage>
</organism>
<evidence type="ECO:0000256" key="1">
    <source>
        <dbReference type="SAM" id="Phobius"/>
    </source>
</evidence>
<dbReference type="AlphaFoldDB" id="A0A1G2G117"/>
<feature type="transmembrane region" description="Helical" evidence="1">
    <location>
        <begin position="12"/>
        <end position="28"/>
    </location>
</feature>
<keyword evidence="1" id="KW-1133">Transmembrane helix</keyword>
<sequence length="163" mass="18606">MFRVTYNKVWSKLYLLLVYFLFLTMNNVRKVEWVLRISVAGEFVGHGVFALQGRKAWVEWFSIFGISDVGTATTFLWLVGLIDVLLAVLILMKPVRLALLWMAFWGFWTALMRPIAGDSIFEFVERWANWGAPLALLLLRGIPTSIGGWLPPKQSKAGDLPMQ</sequence>
<comment type="caution">
    <text evidence="2">The sequence shown here is derived from an EMBL/GenBank/DDBJ whole genome shotgun (WGS) entry which is preliminary data.</text>
</comment>
<keyword evidence="1" id="KW-0472">Membrane</keyword>
<dbReference type="Proteomes" id="UP000176700">
    <property type="component" value="Unassembled WGS sequence"/>
</dbReference>
<evidence type="ECO:0000313" key="2">
    <source>
        <dbReference type="EMBL" id="OGZ43538.1"/>
    </source>
</evidence>
<feature type="transmembrane region" description="Helical" evidence="1">
    <location>
        <begin position="72"/>
        <end position="91"/>
    </location>
</feature>
<evidence type="ECO:0000313" key="3">
    <source>
        <dbReference type="Proteomes" id="UP000176700"/>
    </source>
</evidence>
<name>A0A1G2G117_9BACT</name>
<accession>A0A1G2G117</accession>
<gene>
    <name evidence="2" type="ORF">A2W41_04370</name>
</gene>
<dbReference type="EMBL" id="MHNI01000005">
    <property type="protein sequence ID" value="OGZ43538.1"/>
    <property type="molecule type" value="Genomic_DNA"/>
</dbReference>